<dbReference type="Proteomes" id="UP000791080">
    <property type="component" value="Unassembled WGS sequence"/>
</dbReference>
<keyword evidence="9 11" id="KW-0472">Membrane</keyword>
<dbReference type="Pfam" id="PF05108">
    <property type="entry name" value="T7SS_ESX1_EccB"/>
    <property type="match status" value="1"/>
</dbReference>
<name>A0ABT1JDX0_ACTCY</name>
<dbReference type="PANTHER" id="PTHR40765">
    <property type="entry name" value="ESX-2 SECRETION SYSTEM ATPASE ECCB2"/>
    <property type="match status" value="1"/>
</dbReference>
<dbReference type="Gene3D" id="3.30.2390.20">
    <property type="entry name" value="Type VII secretion system EccB, repeat 1 domain"/>
    <property type="match status" value="1"/>
</dbReference>
<evidence type="ECO:0000256" key="11">
    <source>
        <dbReference type="SAM" id="Phobius"/>
    </source>
</evidence>
<comment type="subcellular location">
    <subcellularLocation>
        <location evidence="1">Cell membrane</location>
        <topology evidence="1">Single-pass membrane protein</topology>
    </subcellularLocation>
</comment>
<keyword evidence="5" id="KW-0547">Nucleotide-binding</keyword>
<dbReference type="InterPro" id="IPR042485">
    <property type="entry name" value="T7SS_EccB_R3"/>
</dbReference>
<keyword evidence="7" id="KW-0067">ATP-binding</keyword>
<evidence type="ECO:0000256" key="5">
    <source>
        <dbReference type="ARBA" id="ARBA00022741"/>
    </source>
</evidence>
<dbReference type="NCBIfam" id="TIGR03919">
    <property type="entry name" value="T7SS_EccB"/>
    <property type="match status" value="1"/>
</dbReference>
<evidence type="ECO:0000313" key="12">
    <source>
        <dbReference type="EMBL" id="MCP2330698.1"/>
    </source>
</evidence>
<protein>
    <submittedName>
        <fullName evidence="12">Type VII secretion protein EccB</fullName>
    </submittedName>
</protein>
<evidence type="ECO:0000256" key="10">
    <source>
        <dbReference type="SAM" id="MobiDB-lite"/>
    </source>
</evidence>
<keyword evidence="3" id="KW-1003">Cell membrane</keyword>
<sequence>MQSRRDQVQAYFFVVGRLVSALMRARTDEPAPPHRRFGTGFFGGVLLAALISAGFGVYGLIVPSGNDSWRAAGTIIVEEETGARYLYLDGLLHPVLNYASARLAVNDARGQVSQVSQRSLEGVPRGVPIGIPNAPDSLPAAADMTDGPWLSCASTTTDEAGQDRPATTLLVAGPGGITLADGEGLLVVGPDDQTHLVWQGRKYRFPDGTIAAALGYDTVTPLRVTTSWINALPTGPDLGPPEVEGIGEPTAPIGNSPGVVGQIYQVDNPVIDATEFYVLRRDGLAAVSPTMASLALASPATATAYPAGGVRPIAIGPEALAGAPRSSAPIAGTDHPNTPPTLVDLDGSASVRPCVRFTLGSTDGPDIAVSMVDRDTVDGPVSPARGTEAGSADRVLVPPNSGVLVRDLPAPGVDGGTHYLVTDLGVKYPLASTQVAATLGYGGSRSVPVPGELLAALPTGPVLDPEQAIRPRQPVPPQSEGDN</sequence>
<keyword evidence="13" id="KW-1185">Reference proteome</keyword>
<keyword evidence="6" id="KW-0378">Hydrolase</keyword>
<comment type="similarity">
    <text evidence="2">Belongs to the EccB family.</text>
</comment>
<proteinExistence type="inferred from homology"/>
<accession>A0ABT1JDX0</accession>
<dbReference type="InterPro" id="IPR044857">
    <property type="entry name" value="T7SS_EccB_R1"/>
</dbReference>
<dbReference type="PANTHER" id="PTHR40765:SF2">
    <property type="entry name" value="ESX-2 SECRETION SYSTEM ATPASE ECCB2"/>
    <property type="match status" value="1"/>
</dbReference>
<feature type="transmembrane region" description="Helical" evidence="11">
    <location>
        <begin position="41"/>
        <end position="61"/>
    </location>
</feature>
<dbReference type="Gene3D" id="2.40.50.910">
    <property type="entry name" value="Type VII secretion system EccB, repeat 3 domain"/>
    <property type="match status" value="1"/>
</dbReference>
<evidence type="ECO:0000256" key="1">
    <source>
        <dbReference type="ARBA" id="ARBA00004162"/>
    </source>
</evidence>
<reference evidence="12 13" key="1">
    <citation type="submission" date="2013-07" db="EMBL/GenBank/DDBJ databases">
        <authorList>
            <consortium name="DOE Joint Genome Institute"/>
            <person name="Reeve W."/>
            <person name="Huntemann M."/>
            <person name="Han J."/>
            <person name="Chen A."/>
            <person name="Kyrpides N."/>
            <person name="Mavromatis K."/>
            <person name="Markowitz V."/>
            <person name="Palaniappan K."/>
            <person name="Ivanova N."/>
            <person name="Schaumberg A."/>
            <person name="Pati A."/>
            <person name="Liolios K."/>
            <person name="Nordberg H.P."/>
            <person name="Cantor M.N."/>
            <person name="Hua S.X."/>
            <person name="Woyke T."/>
        </authorList>
    </citation>
    <scope>NUCLEOTIDE SEQUENCE [LARGE SCALE GENOMIC DNA]</scope>
    <source>
        <strain evidence="12 13">DSM 43889</strain>
    </source>
</reference>
<gene>
    <name evidence="12" type="ORF">G443_000968</name>
</gene>
<evidence type="ECO:0000256" key="4">
    <source>
        <dbReference type="ARBA" id="ARBA00022692"/>
    </source>
</evidence>
<organism evidence="12 13">
    <name type="scientific">Actinoalloteichus caeruleus DSM 43889</name>
    <dbReference type="NCBI Taxonomy" id="1120930"/>
    <lineage>
        <taxon>Bacteria</taxon>
        <taxon>Bacillati</taxon>
        <taxon>Actinomycetota</taxon>
        <taxon>Actinomycetes</taxon>
        <taxon>Pseudonocardiales</taxon>
        <taxon>Pseudonocardiaceae</taxon>
        <taxon>Actinoalloteichus</taxon>
        <taxon>Actinoalloteichus cyanogriseus</taxon>
    </lineage>
</organism>
<evidence type="ECO:0000256" key="6">
    <source>
        <dbReference type="ARBA" id="ARBA00022801"/>
    </source>
</evidence>
<feature type="region of interest" description="Disordered" evidence="10">
    <location>
        <begin position="458"/>
        <end position="483"/>
    </location>
</feature>
<reference evidence="12 13" key="2">
    <citation type="submission" date="2022-06" db="EMBL/GenBank/DDBJ databases">
        <title>Genomic Encyclopedia of Type Strains, Phase I: the one thousand microbial genomes (KMG-I) project.</title>
        <authorList>
            <person name="Kyrpides N."/>
        </authorList>
    </citation>
    <scope>NUCLEOTIDE SEQUENCE [LARGE SCALE GENOMIC DNA]</scope>
    <source>
        <strain evidence="12 13">DSM 43889</strain>
    </source>
</reference>
<evidence type="ECO:0000256" key="2">
    <source>
        <dbReference type="ARBA" id="ARBA00008149"/>
    </source>
</evidence>
<dbReference type="InterPro" id="IPR007795">
    <property type="entry name" value="T7SS_EccB"/>
</dbReference>
<evidence type="ECO:0000313" key="13">
    <source>
        <dbReference type="Proteomes" id="UP000791080"/>
    </source>
</evidence>
<keyword evidence="8 11" id="KW-1133">Transmembrane helix</keyword>
<evidence type="ECO:0000256" key="7">
    <source>
        <dbReference type="ARBA" id="ARBA00022840"/>
    </source>
</evidence>
<comment type="caution">
    <text evidence="12">The sequence shown here is derived from an EMBL/GenBank/DDBJ whole genome shotgun (WGS) entry which is preliminary data.</text>
</comment>
<evidence type="ECO:0000256" key="3">
    <source>
        <dbReference type="ARBA" id="ARBA00022475"/>
    </source>
</evidence>
<keyword evidence="4 11" id="KW-0812">Transmembrane</keyword>
<dbReference type="EMBL" id="AUBJ02000001">
    <property type="protein sequence ID" value="MCP2330698.1"/>
    <property type="molecule type" value="Genomic_DNA"/>
</dbReference>
<evidence type="ECO:0000256" key="8">
    <source>
        <dbReference type="ARBA" id="ARBA00022989"/>
    </source>
</evidence>
<evidence type="ECO:0000256" key="9">
    <source>
        <dbReference type="ARBA" id="ARBA00023136"/>
    </source>
</evidence>
<dbReference type="RefSeq" id="WP_051314308.1">
    <property type="nucleotide sequence ID" value="NZ_AUBJ02000001.1"/>
</dbReference>